<dbReference type="Proteomes" id="UP000230821">
    <property type="component" value="Unassembled WGS sequence"/>
</dbReference>
<evidence type="ECO:0008006" key="3">
    <source>
        <dbReference type="Google" id="ProtNLM"/>
    </source>
</evidence>
<dbReference type="InterPro" id="IPR021457">
    <property type="entry name" value="DUF3108"/>
</dbReference>
<sequence>MKGKECIYRTHRLCIISIILLCIGACEHVAVGGIQGVSEPARAVIPPFAPGEKLTFVLKWGKIPAGKATLEVRSIEEINGEAAYRFVMTARTNSFVDIFFKVRNKIEGMANVAMNRSVYYKAKQREGGYKRDIVVYFDWEKQQAQYSSSNKLKEPISIRPGTFDPLSVLYYVRMNPLEENTNIIRSVTDGKKNIDGNLRVIKRETLKVPAGKFETYKVEPSTEGIGGVFKKSKKAKLHLWLTADERRLPVKIKSKVAVGSFVGELVKIEEPPKTMRAPGVSALTQAAEEE</sequence>
<protein>
    <recommendedName>
        <fullName evidence="3">DUF3108 domain-containing protein</fullName>
    </recommendedName>
</protein>
<organism evidence="1 2">
    <name type="scientific">candidate division KSB3 bacterium</name>
    <dbReference type="NCBI Taxonomy" id="2044937"/>
    <lineage>
        <taxon>Bacteria</taxon>
        <taxon>candidate division KSB3</taxon>
    </lineage>
</organism>
<gene>
    <name evidence="1" type="ORF">CSA56_06480</name>
</gene>
<dbReference type="AlphaFoldDB" id="A0A2G6KHL1"/>
<dbReference type="Pfam" id="PF11306">
    <property type="entry name" value="DUF3108"/>
    <property type="match status" value="1"/>
</dbReference>
<dbReference type="EMBL" id="PDSK01000073">
    <property type="protein sequence ID" value="PIE34860.1"/>
    <property type="molecule type" value="Genomic_DNA"/>
</dbReference>
<evidence type="ECO:0000313" key="1">
    <source>
        <dbReference type="EMBL" id="PIE34860.1"/>
    </source>
</evidence>
<proteinExistence type="predicted"/>
<accession>A0A2G6KHL1</accession>
<comment type="caution">
    <text evidence="1">The sequence shown here is derived from an EMBL/GenBank/DDBJ whole genome shotgun (WGS) entry which is preliminary data.</text>
</comment>
<name>A0A2G6KHL1_9BACT</name>
<reference evidence="1 2" key="1">
    <citation type="submission" date="2017-10" db="EMBL/GenBank/DDBJ databases">
        <title>Novel microbial diversity and functional potential in the marine mammal oral microbiome.</title>
        <authorList>
            <person name="Dudek N.K."/>
            <person name="Sun C.L."/>
            <person name="Burstein D."/>
            <person name="Kantor R.S."/>
            <person name="Aliaga Goltsman D.S."/>
            <person name="Bik E.M."/>
            <person name="Thomas B.C."/>
            <person name="Banfield J.F."/>
            <person name="Relman D.A."/>
        </authorList>
    </citation>
    <scope>NUCLEOTIDE SEQUENCE [LARGE SCALE GENOMIC DNA]</scope>
    <source>
        <strain evidence="1">DOLJORAL78_47_16</strain>
    </source>
</reference>
<evidence type="ECO:0000313" key="2">
    <source>
        <dbReference type="Proteomes" id="UP000230821"/>
    </source>
</evidence>